<dbReference type="AlphaFoldDB" id="A0A8S9Z537"/>
<accession>A0A8S9Z537</accession>
<dbReference type="EMBL" id="JTDE01000025">
    <property type="protein sequence ID" value="KAF7262599.1"/>
    <property type="molecule type" value="Genomic_DNA"/>
</dbReference>
<dbReference type="Proteomes" id="UP000822476">
    <property type="component" value="Unassembled WGS sequence"/>
</dbReference>
<gene>
    <name evidence="1" type="ORF">EG68_00105</name>
</gene>
<evidence type="ECO:0000313" key="2">
    <source>
        <dbReference type="Proteomes" id="UP000822476"/>
    </source>
</evidence>
<keyword evidence="2" id="KW-1185">Reference proteome</keyword>
<reference evidence="1" key="1">
    <citation type="submission" date="2019-07" db="EMBL/GenBank/DDBJ databases">
        <title>Annotation for the trematode Paragonimus miyazaki's.</title>
        <authorList>
            <person name="Choi Y.-J."/>
        </authorList>
    </citation>
    <scope>NUCLEOTIDE SEQUENCE</scope>
    <source>
        <strain evidence="1">Japan</strain>
    </source>
</reference>
<name>A0A8S9Z537_9TREM</name>
<sequence length="84" mass="9568">MRELWPWKRCGLDSRIMDGEQYVARNLPVKLSNHCESTETSKLNPTLGPFCELTNTTRGFDEVSNSPGLISSFENQSHTSSMRF</sequence>
<comment type="caution">
    <text evidence="1">The sequence shown here is derived from an EMBL/GenBank/DDBJ whole genome shotgun (WGS) entry which is preliminary data.</text>
</comment>
<organism evidence="1 2">
    <name type="scientific">Paragonimus skrjabini miyazakii</name>
    <dbReference type="NCBI Taxonomy" id="59628"/>
    <lineage>
        <taxon>Eukaryota</taxon>
        <taxon>Metazoa</taxon>
        <taxon>Spiralia</taxon>
        <taxon>Lophotrochozoa</taxon>
        <taxon>Platyhelminthes</taxon>
        <taxon>Trematoda</taxon>
        <taxon>Digenea</taxon>
        <taxon>Plagiorchiida</taxon>
        <taxon>Troglotremata</taxon>
        <taxon>Troglotrematidae</taxon>
        <taxon>Paragonimus</taxon>
    </lineage>
</organism>
<evidence type="ECO:0000313" key="1">
    <source>
        <dbReference type="EMBL" id="KAF7262599.1"/>
    </source>
</evidence>
<proteinExistence type="predicted"/>
<protein>
    <submittedName>
        <fullName evidence="1">Uncharacterized protein</fullName>
    </submittedName>
</protein>